<evidence type="ECO:0008006" key="4">
    <source>
        <dbReference type="Google" id="ProtNLM"/>
    </source>
</evidence>
<sequence length="113" mass="12006">MTSPSDPGAFFRDMLGQWEKMANSFGNDAMKREEFARGMQGATAASLQMQAAFKDTMEKALAAANLPTRSDVEALAARVDAMEATLARIEAALGAQAPAKKDKPTRGRKSPAG</sequence>
<dbReference type="Pfam" id="PF05597">
    <property type="entry name" value="Phasin"/>
    <property type="match status" value="1"/>
</dbReference>
<evidence type="ECO:0000256" key="1">
    <source>
        <dbReference type="SAM" id="MobiDB-lite"/>
    </source>
</evidence>
<name>A0ABX1CJ78_9SPHN</name>
<comment type="caution">
    <text evidence="2">The sequence shown here is derived from an EMBL/GenBank/DDBJ whole genome shotgun (WGS) entry which is preliminary data.</text>
</comment>
<evidence type="ECO:0000313" key="3">
    <source>
        <dbReference type="Proteomes" id="UP000732399"/>
    </source>
</evidence>
<protein>
    <recommendedName>
        <fullName evidence="4">Poly(3-hydroxyalkanoate) polymerase subunit PhaE</fullName>
    </recommendedName>
</protein>
<proteinExistence type="predicted"/>
<gene>
    <name evidence="2" type="ORF">HBH26_01085</name>
</gene>
<accession>A0ABX1CJ78</accession>
<dbReference type="InterPro" id="IPR008769">
    <property type="entry name" value="PhaF_PhaI"/>
</dbReference>
<evidence type="ECO:0000313" key="2">
    <source>
        <dbReference type="EMBL" id="NJR77206.1"/>
    </source>
</evidence>
<dbReference type="EMBL" id="JAAVJH010000001">
    <property type="protein sequence ID" value="NJR77206.1"/>
    <property type="molecule type" value="Genomic_DNA"/>
</dbReference>
<organism evidence="2 3">
    <name type="scientific">Sphingomonas corticis</name>
    <dbReference type="NCBI Taxonomy" id="2722791"/>
    <lineage>
        <taxon>Bacteria</taxon>
        <taxon>Pseudomonadati</taxon>
        <taxon>Pseudomonadota</taxon>
        <taxon>Alphaproteobacteria</taxon>
        <taxon>Sphingomonadales</taxon>
        <taxon>Sphingomonadaceae</taxon>
        <taxon>Sphingomonas</taxon>
    </lineage>
</organism>
<feature type="region of interest" description="Disordered" evidence="1">
    <location>
        <begin position="92"/>
        <end position="113"/>
    </location>
</feature>
<dbReference type="RefSeq" id="WP_168132705.1">
    <property type="nucleotide sequence ID" value="NZ_JAAVJH010000001.1"/>
</dbReference>
<reference evidence="2 3" key="1">
    <citation type="submission" date="2020-03" db="EMBL/GenBank/DDBJ databases">
        <authorList>
            <person name="Wang L."/>
            <person name="He N."/>
            <person name="Li Y."/>
            <person name="Fang Y."/>
            <person name="Zhang F."/>
        </authorList>
    </citation>
    <scope>NUCLEOTIDE SEQUENCE [LARGE SCALE GENOMIC DNA]</scope>
    <source>
        <strain evidence="2 3">36D10-4-7</strain>
    </source>
</reference>
<keyword evidence="3" id="KW-1185">Reference proteome</keyword>
<dbReference type="Proteomes" id="UP000732399">
    <property type="component" value="Unassembled WGS sequence"/>
</dbReference>